<dbReference type="AlphaFoldDB" id="A0A2P7EAN8"/>
<comment type="caution">
    <text evidence="1">The sequence shown here is derived from an EMBL/GenBank/DDBJ whole genome shotgun (WGS) entry which is preliminary data.</text>
</comment>
<dbReference type="RefSeq" id="WP_106501141.1">
    <property type="nucleotide sequence ID" value="NZ_PXVC01000189.1"/>
</dbReference>
<dbReference type="InterPro" id="IPR008792">
    <property type="entry name" value="PQQD"/>
</dbReference>
<evidence type="ECO:0000313" key="2">
    <source>
        <dbReference type="Proteomes" id="UP000240206"/>
    </source>
</evidence>
<sequence>MPLSRNPEICAAELDGEMCLFNPENAEYLNLNGTGSSIWNLLDAPAELEELICNLQARYAVDAETCRHETEAFVAEALKRGMLTEAQPA</sequence>
<dbReference type="EMBL" id="PXVC01000189">
    <property type="protein sequence ID" value="PSI00258.1"/>
    <property type="molecule type" value="Genomic_DNA"/>
</dbReference>
<organism evidence="1 2">
    <name type="scientific">Synechococcus lacustris str. Tous</name>
    <dbReference type="NCBI Taxonomy" id="1910958"/>
    <lineage>
        <taxon>Bacteria</taxon>
        <taxon>Bacillati</taxon>
        <taxon>Cyanobacteriota</taxon>
        <taxon>Cyanophyceae</taxon>
        <taxon>Synechococcales</taxon>
        <taxon>Synechococcaceae</taxon>
        <taxon>Synechococcus</taxon>
    </lineage>
</organism>
<dbReference type="Proteomes" id="UP000240206">
    <property type="component" value="Unassembled WGS sequence"/>
</dbReference>
<dbReference type="Pfam" id="PF05402">
    <property type="entry name" value="PqqD"/>
    <property type="match status" value="1"/>
</dbReference>
<keyword evidence="2" id="KW-1185">Reference proteome</keyword>
<dbReference type="Gene3D" id="1.10.10.1150">
    <property type="entry name" value="Coenzyme PQQ synthesis protein D (PqqD)"/>
    <property type="match status" value="1"/>
</dbReference>
<evidence type="ECO:0000313" key="1">
    <source>
        <dbReference type="EMBL" id="PSI00258.1"/>
    </source>
</evidence>
<accession>A0A2P7EAN8</accession>
<gene>
    <name evidence="1" type="ORF">C7K08_14145</name>
</gene>
<reference evidence="2" key="1">
    <citation type="submission" date="2018-03" db="EMBL/GenBank/DDBJ databases">
        <title>Ecological and genomic features of two cosmopolitan and abundant freshwater picocyanobacteria.</title>
        <authorList>
            <person name="Cabello-Yeves P.J."/>
            <person name="Picazo A."/>
            <person name="Camacho A."/>
            <person name="Callieri C."/>
            <person name="Rosselli R."/>
            <person name="Roda-Garcia J."/>
            <person name="Coutinho F.H."/>
            <person name="Rodriguez-Valera F."/>
        </authorList>
    </citation>
    <scope>NUCLEOTIDE SEQUENCE [LARGE SCALE GENOMIC DNA]</scope>
    <source>
        <strain evidence="2">Tous</strain>
    </source>
</reference>
<protein>
    <submittedName>
        <fullName evidence="1">PqqD family protein</fullName>
    </submittedName>
</protein>
<name>A0A2P7EAN8_9SYNE</name>
<proteinExistence type="predicted"/>
<dbReference type="InterPro" id="IPR041881">
    <property type="entry name" value="PqqD_sf"/>
</dbReference>